<dbReference type="InterPro" id="IPR015421">
    <property type="entry name" value="PyrdxlP-dep_Trfase_major"/>
</dbReference>
<keyword evidence="5 7" id="KW-0456">Lyase</keyword>
<evidence type="ECO:0000256" key="7">
    <source>
        <dbReference type="RuleBase" id="RU000382"/>
    </source>
</evidence>
<dbReference type="GO" id="GO:0019752">
    <property type="term" value="P:carboxylic acid metabolic process"/>
    <property type="evidence" value="ECO:0007669"/>
    <property type="project" value="InterPro"/>
</dbReference>
<keyword evidence="4 6" id="KW-0663">Pyridoxal phosphate</keyword>
<proteinExistence type="inferred from homology"/>
<reference evidence="8" key="1">
    <citation type="submission" date="2023-07" db="EMBL/GenBank/DDBJ databases">
        <title>A chromosome-level genome assembly of Lolium multiflorum.</title>
        <authorList>
            <person name="Chen Y."/>
            <person name="Copetti D."/>
            <person name="Kolliker R."/>
            <person name="Studer B."/>
        </authorList>
    </citation>
    <scope>NUCLEOTIDE SEQUENCE</scope>
    <source>
        <strain evidence="8">02402/16</strain>
        <tissue evidence="8">Leaf</tissue>
    </source>
</reference>
<dbReference type="PANTHER" id="PTHR11999">
    <property type="entry name" value="GROUP II PYRIDOXAL-5-PHOSPHATE DECARBOXYLASE"/>
    <property type="match status" value="1"/>
</dbReference>
<comment type="cofactor">
    <cofactor evidence="1 6 7">
        <name>pyridoxal 5'-phosphate</name>
        <dbReference type="ChEBI" id="CHEBI:597326"/>
    </cofactor>
</comment>
<feature type="modified residue" description="N6-(pyridoxal phosphate)lysine" evidence="6">
    <location>
        <position position="334"/>
    </location>
</feature>
<comment type="caution">
    <text evidence="8">The sequence shown here is derived from an EMBL/GenBank/DDBJ whole genome shotgun (WGS) entry which is preliminary data.</text>
</comment>
<organism evidence="8 9">
    <name type="scientific">Lolium multiflorum</name>
    <name type="common">Italian ryegrass</name>
    <name type="synonym">Lolium perenne subsp. multiflorum</name>
    <dbReference type="NCBI Taxonomy" id="4521"/>
    <lineage>
        <taxon>Eukaryota</taxon>
        <taxon>Viridiplantae</taxon>
        <taxon>Streptophyta</taxon>
        <taxon>Embryophyta</taxon>
        <taxon>Tracheophyta</taxon>
        <taxon>Spermatophyta</taxon>
        <taxon>Magnoliopsida</taxon>
        <taxon>Liliopsida</taxon>
        <taxon>Poales</taxon>
        <taxon>Poaceae</taxon>
        <taxon>BOP clade</taxon>
        <taxon>Pooideae</taxon>
        <taxon>Poodae</taxon>
        <taxon>Poeae</taxon>
        <taxon>Poeae Chloroplast Group 2 (Poeae type)</taxon>
        <taxon>Loliodinae</taxon>
        <taxon>Loliinae</taxon>
        <taxon>Lolium</taxon>
    </lineage>
</organism>
<evidence type="ECO:0000313" key="8">
    <source>
        <dbReference type="EMBL" id="KAK1668074.1"/>
    </source>
</evidence>
<dbReference type="GO" id="GO:0006520">
    <property type="term" value="P:amino acid metabolic process"/>
    <property type="evidence" value="ECO:0007669"/>
    <property type="project" value="InterPro"/>
</dbReference>
<dbReference type="GO" id="GO:1901162">
    <property type="term" value="P:primary amino compound biosynthetic process"/>
    <property type="evidence" value="ECO:0007669"/>
    <property type="project" value="UniProtKB-ARBA"/>
</dbReference>
<dbReference type="Proteomes" id="UP001231189">
    <property type="component" value="Unassembled WGS sequence"/>
</dbReference>
<dbReference type="InterPro" id="IPR015424">
    <property type="entry name" value="PyrdxlP-dep_Trfase"/>
</dbReference>
<dbReference type="GO" id="GO:0005737">
    <property type="term" value="C:cytoplasm"/>
    <property type="evidence" value="ECO:0007669"/>
    <property type="project" value="TreeGrafter"/>
</dbReference>
<dbReference type="InterPro" id="IPR015422">
    <property type="entry name" value="PyrdxlP-dep_Trfase_small"/>
</dbReference>
<evidence type="ECO:0000256" key="2">
    <source>
        <dbReference type="ARBA" id="ARBA00009533"/>
    </source>
</evidence>
<dbReference type="FunFam" id="3.40.640.10:FF:000025">
    <property type="entry name" value="Histidine decarboxylase"/>
    <property type="match status" value="1"/>
</dbReference>
<dbReference type="GO" id="GO:0046189">
    <property type="term" value="P:phenol-containing compound biosynthetic process"/>
    <property type="evidence" value="ECO:0007669"/>
    <property type="project" value="UniProtKB-ARBA"/>
</dbReference>
<dbReference type="PRINTS" id="PR00800">
    <property type="entry name" value="YHDCRBOXLASE"/>
</dbReference>
<evidence type="ECO:0000256" key="3">
    <source>
        <dbReference type="ARBA" id="ARBA00022793"/>
    </source>
</evidence>
<evidence type="ECO:0000313" key="9">
    <source>
        <dbReference type="Proteomes" id="UP001231189"/>
    </source>
</evidence>
<dbReference type="Gene3D" id="3.90.1150.10">
    <property type="entry name" value="Aspartate Aminotransferase, domain 1"/>
    <property type="match status" value="1"/>
</dbReference>
<accession>A0AAD8T1S8</accession>
<keyword evidence="9" id="KW-1185">Reference proteome</keyword>
<evidence type="ECO:0000256" key="5">
    <source>
        <dbReference type="ARBA" id="ARBA00023239"/>
    </source>
</evidence>
<name>A0AAD8T1S8_LOLMU</name>
<evidence type="ECO:0008006" key="10">
    <source>
        <dbReference type="Google" id="ProtNLM"/>
    </source>
</evidence>
<dbReference type="GO" id="GO:0030170">
    <property type="term" value="F:pyridoxal phosphate binding"/>
    <property type="evidence" value="ECO:0007669"/>
    <property type="project" value="InterPro"/>
</dbReference>
<evidence type="ECO:0000256" key="6">
    <source>
        <dbReference type="PIRSR" id="PIRSR602129-50"/>
    </source>
</evidence>
<dbReference type="InterPro" id="IPR021115">
    <property type="entry name" value="Pyridoxal-P_BS"/>
</dbReference>
<dbReference type="EMBL" id="JAUUTY010000003">
    <property type="protein sequence ID" value="KAK1668074.1"/>
    <property type="molecule type" value="Genomic_DNA"/>
</dbReference>
<gene>
    <name evidence="8" type="ORF">QYE76_056233</name>
</gene>
<dbReference type="GO" id="GO:0016831">
    <property type="term" value="F:carboxy-lyase activity"/>
    <property type="evidence" value="ECO:0007669"/>
    <property type="project" value="UniProtKB-KW"/>
</dbReference>
<dbReference type="AlphaFoldDB" id="A0AAD8T1S8"/>
<keyword evidence="3" id="KW-0210">Decarboxylase</keyword>
<dbReference type="PANTHER" id="PTHR11999:SF96">
    <property type="entry name" value="TYROSINE DECARBOXYLASE"/>
    <property type="match status" value="1"/>
</dbReference>
<dbReference type="PROSITE" id="PS00392">
    <property type="entry name" value="DDC_GAD_HDC_YDC"/>
    <property type="match status" value="1"/>
</dbReference>
<comment type="similarity">
    <text evidence="2 7">Belongs to the group II decarboxylase family.</text>
</comment>
<dbReference type="SUPFAM" id="SSF53383">
    <property type="entry name" value="PLP-dependent transferases"/>
    <property type="match status" value="1"/>
</dbReference>
<protein>
    <recommendedName>
        <fullName evidence="10">Tyrosine decarboxylase</fullName>
    </recommendedName>
</protein>
<dbReference type="Gene3D" id="3.40.640.10">
    <property type="entry name" value="Type I PLP-dependent aspartate aminotransferase-like (Major domain)"/>
    <property type="match status" value="1"/>
</dbReference>
<dbReference type="InterPro" id="IPR002129">
    <property type="entry name" value="PyrdxlP-dep_de-COase"/>
</dbReference>
<dbReference type="Pfam" id="PF00282">
    <property type="entry name" value="Pyridoxal_deC"/>
    <property type="match status" value="1"/>
</dbReference>
<evidence type="ECO:0000256" key="1">
    <source>
        <dbReference type="ARBA" id="ARBA00001933"/>
    </source>
</evidence>
<dbReference type="Gene3D" id="1.20.1340.10">
    <property type="entry name" value="dopa decarboxylase, N-terminal domain"/>
    <property type="match status" value="1"/>
</dbReference>
<sequence length="532" mass="58094">MAPPARCFDTINGATDNGAVPVQVLVDAPQSPKVLDPDEFRRQGHEVIDFIADYYGRMGDYPVHPSVKPGFLRDVLPTDAPSRPEPDAFSSALQDVRDLILPGMTHWQSPRHFAHFPASTSTVGALGEALTAGFNVVPFTWAASPAATELEMVVVDWLGKALHLPESLLFAGGGGGTLLGTSCEAMLSAIVAARDQKIEQVGGNRISDLVVYCSDQTHFAFSKAARIAGIQRDHCREIQTCHENMFALSPKALQAAIQADVDAGLIPLFLCATIGTTQTTAVDPVGELCAVAAPHGVWVHVDAAYAGSALVCEEFRHLIDGVASVDSFSMNTHKWLLANIDCCAMWVKKPSALIAALGTEPEYILKDAAASTKEGDDVVDYKDWSITLTRRFRALKMWLVLRCYGLDGLRDHVRSDVRMADAFETMVKADPRFEVVTDRKFALVCFRLRPPPHKFGGEKTANDLNRALLDEINAVRSGPYMSSAMVGGMYILRCAIGSKLTLDRHVKDAWEVVQDRASSLLRKMETIYSLRH</sequence>
<dbReference type="InterPro" id="IPR010977">
    <property type="entry name" value="Aromatic_deC"/>
</dbReference>
<evidence type="ECO:0000256" key="4">
    <source>
        <dbReference type="ARBA" id="ARBA00022898"/>
    </source>
</evidence>